<dbReference type="Pfam" id="PF00248">
    <property type="entry name" value="Aldo_ket_red"/>
    <property type="match status" value="1"/>
</dbReference>
<dbReference type="SUPFAM" id="SSF51430">
    <property type="entry name" value="NAD(P)-linked oxidoreductase"/>
    <property type="match status" value="1"/>
</dbReference>
<dbReference type="Gene3D" id="3.20.20.100">
    <property type="entry name" value="NADP-dependent oxidoreductase domain"/>
    <property type="match status" value="1"/>
</dbReference>
<dbReference type="Proteomes" id="UP001589838">
    <property type="component" value="Unassembled WGS sequence"/>
</dbReference>
<dbReference type="CDD" id="cd19095">
    <property type="entry name" value="AKR_PA4992-like"/>
    <property type="match status" value="1"/>
</dbReference>
<dbReference type="InterPro" id="IPR023210">
    <property type="entry name" value="NADP_OxRdtase_dom"/>
</dbReference>
<dbReference type="InterPro" id="IPR036812">
    <property type="entry name" value="NAD(P)_OxRdtase_dom_sf"/>
</dbReference>
<keyword evidence="3" id="KW-1185">Reference proteome</keyword>
<feature type="domain" description="NADP-dependent oxidoreductase" evidence="1">
    <location>
        <begin position="16"/>
        <end position="292"/>
    </location>
</feature>
<dbReference type="RefSeq" id="WP_335960337.1">
    <property type="nucleotide sequence ID" value="NZ_JAXBLX010000009.1"/>
</dbReference>
<evidence type="ECO:0000313" key="3">
    <source>
        <dbReference type="Proteomes" id="UP001589838"/>
    </source>
</evidence>
<comment type="caution">
    <text evidence="2">The sequence shown here is derived from an EMBL/GenBank/DDBJ whole genome shotgun (WGS) entry which is preliminary data.</text>
</comment>
<dbReference type="PANTHER" id="PTHR43312">
    <property type="entry name" value="D-THREO-ALDOSE 1-DEHYDROGENASE"/>
    <property type="match status" value="1"/>
</dbReference>
<evidence type="ECO:0000259" key="1">
    <source>
        <dbReference type="Pfam" id="PF00248"/>
    </source>
</evidence>
<name>A0ABV6KF10_9BACI</name>
<protein>
    <submittedName>
        <fullName evidence="2">Aldo/keto reductase</fullName>
    </submittedName>
</protein>
<dbReference type="EMBL" id="JBHLUX010000020">
    <property type="protein sequence ID" value="MFC0470416.1"/>
    <property type="molecule type" value="Genomic_DNA"/>
</dbReference>
<dbReference type="InterPro" id="IPR053135">
    <property type="entry name" value="AKR2_Oxidoreductase"/>
</dbReference>
<dbReference type="InterPro" id="IPR020471">
    <property type="entry name" value="AKR"/>
</dbReference>
<dbReference type="PANTHER" id="PTHR43312:SF1">
    <property type="entry name" value="NADP-DEPENDENT OXIDOREDUCTASE DOMAIN-CONTAINING PROTEIN"/>
    <property type="match status" value="1"/>
</dbReference>
<sequence>MEKRRYGSTELNVSVLGFGGSEIGGLGGPDAHSKGINLKEVEKLLGSALDAGLNVIDTAECYNDSEEKIGSAVSHRRDEYYLFTKCGHGKGFDLPHWDPKMLEMSIDRSLKRLKTDYIDMIHLHTCSEEILQRGEVIDVLQRAKEKGKVRYIGYSGDHTDALYAVKCGAFDSLMTSLNLMDQEAIDLTIPKAQKQGMGVTIKRPIANVVWRYDQLPENQYHHAYWERMQQLEYEFLQADKQESVGTALRFTLSVPGVHTAIVGTTNPTRWSENARLLEKGALPTEQYQAIRKRWKEKAKTDWIGLE</sequence>
<accession>A0ABV6KF10</accession>
<proteinExistence type="predicted"/>
<evidence type="ECO:0000313" key="2">
    <source>
        <dbReference type="EMBL" id="MFC0470416.1"/>
    </source>
</evidence>
<organism evidence="2 3">
    <name type="scientific">Halalkalibacter kiskunsagensis</name>
    <dbReference type="NCBI Taxonomy" id="1548599"/>
    <lineage>
        <taxon>Bacteria</taxon>
        <taxon>Bacillati</taxon>
        <taxon>Bacillota</taxon>
        <taxon>Bacilli</taxon>
        <taxon>Bacillales</taxon>
        <taxon>Bacillaceae</taxon>
        <taxon>Halalkalibacter</taxon>
    </lineage>
</organism>
<reference evidence="2 3" key="1">
    <citation type="submission" date="2024-09" db="EMBL/GenBank/DDBJ databases">
        <authorList>
            <person name="Sun Q."/>
            <person name="Mori K."/>
        </authorList>
    </citation>
    <scope>NUCLEOTIDE SEQUENCE [LARGE SCALE GENOMIC DNA]</scope>
    <source>
        <strain evidence="2 3">NCAIM B.02610</strain>
    </source>
</reference>
<gene>
    <name evidence="2" type="ORF">ACFFHM_07745</name>
</gene>
<dbReference type="PRINTS" id="PR00069">
    <property type="entry name" value="ALDKETRDTASE"/>
</dbReference>